<keyword evidence="4" id="KW-0804">Transcription</keyword>
<keyword evidence="2" id="KW-0067">ATP-binding</keyword>
<dbReference type="InterPro" id="IPR058031">
    <property type="entry name" value="AAA_lid_NorR"/>
</dbReference>
<keyword evidence="9" id="KW-1185">Reference proteome</keyword>
<evidence type="ECO:0000256" key="5">
    <source>
        <dbReference type="PROSITE-ProRule" id="PRU00169"/>
    </source>
</evidence>
<dbReference type="GO" id="GO:0043565">
    <property type="term" value="F:sequence-specific DNA binding"/>
    <property type="evidence" value="ECO:0007669"/>
    <property type="project" value="InterPro"/>
</dbReference>
<dbReference type="CDD" id="cd00009">
    <property type="entry name" value="AAA"/>
    <property type="match status" value="1"/>
</dbReference>
<dbReference type="PROSITE" id="PS00675">
    <property type="entry name" value="SIGMA54_INTERACT_1"/>
    <property type="match status" value="1"/>
</dbReference>
<dbReference type="PROSITE" id="PS50110">
    <property type="entry name" value="RESPONSE_REGULATORY"/>
    <property type="match status" value="1"/>
</dbReference>
<dbReference type="Gene3D" id="1.10.10.60">
    <property type="entry name" value="Homeodomain-like"/>
    <property type="match status" value="1"/>
</dbReference>
<dbReference type="SUPFAM" id="SSF52540">
    <property type="entry name" value="P-loop containing nucleoside triphosphate hydrolases"/>
    <property type="match status" value="1"/>
</dbReference>
<dbReference type="Gene3D" id="3.40.50.2300">
    <property type="match status" value="1"/>
</dbReference>
<accession>C8X0P6</accession>
<dbReference type="Gene3D" id="3.40.50.300">
    <property type="entry name" value="P-loop containing nucleotide triphosphate hydrolases"/>
    <property type="match status" value="1"/>
</dbReference>
<feature type="domain" description="Sigma-54 factor interaction" evidence="6">
    <location>
        <begin position="144"/>
        <end position="373"/>
    </location>
</feature>
<dbReference type="Pfam" id="PF00158">
    <property type="entry name" value="Sigma54_activat"/>
    <property type="match status" value="1"/>
</dbReference>
<dbReference type="Pfam" id="PF00072">
    <property type="entry name" value="Response_reg"/>
    <property type="match status" value="1"/>
</dbReference>
<dbReference type="PANTHER" id="PTHR32071:SF119">
    <property type="entry name" value="SIGMA L-DEPENDENT TRANSCRIPTIONAL REGULATOR YPLP-RELATED"/>
    <property type="match status" value="1"/>
</dbReference>
<keyword evidence="1" id="KW-0547">Nucleotide-binding</keyword>
<dbReference type="KEGG" id="drt:Dret_0701"/>
<keyword evidence="3" id="KW-0805">Transcription regulation</keyword>
<dbReference type="OrthoDB" id="9763792at2"/>
<dbReference type="SUPFAM" id="SSF52172">
    <property type="entry name" value="CheY-like"/>
    <property type="match status" value="1"/>
</dbReference>
<dbReference type="PROSITE" id="PS00688">
    <property type="entry name" value="SIGMA54_INTERACT_3"/>
    <property type="match status" value="1"/>
</dbReference>
<gene>
    <name evidence="8" type="ordered locus">Dret_0701</name>
</gene>
<evidence type="ECO:0000256" key="3">
    <source>
        <dbReference type="ARBA" id="ARBA00023015"/>
    </source>
</evidence>
<dbReference type="InterPro" id="IPR009057">
    <property type="entry name" value="Homeodomain-like_sf"/>
</dbReference>
<dbReference type="InterPro" id="IPR001789">
    <property type="entry name" value="Sig_transdc_resp-reg_receiver"/>
</dbReference>
<dbReference type="GO" id="GO:0000160">
    <property type="term" value="P:phosphorelay signal transduction system"/>
    <property type="evidence" value="ECO:0007669"/>
    <property type="project" value="InterPro"/>
</dbReference>
<dbReference type="AlphaFoldDB" id="C8X0P6"/>
<dbReference type="EMBL" id="CP001734">
    <property type="protein sequence ID" value="ACV67993.1"/>
    <property type="molecule type" value="Genomic_DNA"/>
</dbReference>
<dbReference type="STRING" id="485915.Dret_0701"/>
<dbReference type="PRINTS" id="PR01590">
    <property type="entry name" value="HTHFIS"/>
</dbReference>
<reference evidence="8 9" key="2">
    <citation type="journal article" date="2010" name="Stand. Genomic Sci.">
        <title>Complete genome sequence of Desulfohalobium retbaense type strain (HR(100)).</title>
        <authorList>
            <person name="Spring S."/>
            <person name="Nolan M."/>
            <person name="Lapidus A."/>
            <person name="Glavina Del Rio T."/>
            <person name="Copeland A."/>
            <person name="Tice H."/>
            <person name="Cheng J.F."/>
            <person name="Lucas S."/>
            <person name="Land M."/>
            <person name="Chen F."/>
            <person name="Bruce D."/>
            <person name="Goodwin L."/>
            <person name="Pitluck S."/>
            <person name="Ivanova N."/>
            <person name="Mavromatis K."/>
            <person name="Mikhailova N."/>
            <person name="Pati A."/>
            <person name="Chen A."/>
            <person name="Palaniappan K."/>
            <person name="Hauser L."/>
            <person name="Chang Y.J."/>
            <person name="Jeffries C.D."/>
            <person name="Munk C."/>
            <person name="Kiss H."/>
            <person name="Chain P."/>
            <person name="Han C."/>
            <person name="Brettin T."/>
            <person name="Detter J.C."/>
            <person name="Schuler E."/>
            <person name="Goker M."/>
            <person name="Rohde M."/>
            <person name="Bristow J."/>
            <person name="Eisen J.A."/>
            <person name="Markowitz V."/>
            <person name="Hugenholtz P."/>
            <person name="Kyrpides N.C."/>
            <person name="Klenk H.P."/>
        </authorList>
    </citation>
    <scope>NUCLEOTIDE SEQUENCE [LARGE SCALE GENOMIC DNA]</scope>
    <source>
        <strain evidence="8 9">DSM 5692</strain>
    </source>
</reference>
<evidence type="ECO:0000256" key="2">
    <source>
        <dbReference type="ARBA" id="ARBA00022840"/>
    </source>
</evidence>
<dbReference type="InterPro" id="IPR003593">
    <property type="entry name" value="AAA+_ATPase"/>
</dbReference>
<dbReference type="GO" id="GO:0005524">
    <property type="term" value="F:ATP binding"/>
    <property type="evidence" value="ECO:0007669"/>
    <property type="project" value="UniProtKB-KW"/>
</dbReference>
<dbReference type="InterPro" id="IPR027417">
    <property type="entry name" value="P-loop_NTPase"/>
</dbReference>
<dbReference type="PANTHER" id="PTHR32071">
    <property type="entry name" value="TRANSCRIPTIONAL REGULATORY PROTEIN"/>
    <property type="match status" value="1"/>
</dbReference>
<sequence>MQSIHILFLSAKATTDRELESLLEQDGYAVTTTRDFESLERHLDGRDFDLVILCLPLAPDQELNLLEKIKSHSPLTEVILITSTPNVEGAVASMKKGAFHYMAQPYKPNEVRLLTSNALEKRLLRLEVQELRSMVRNKESLPNLIGKNPRMQNLKREIARVAPLDCNVLILGETGTGKELVAKTIHNMSMRADQKFLAVNCGALNEELLGNELFGHEKEAFTGAQRVKKGVFEALAGGTLLLDEIGDMPLAMQVQLLRVLQEKSIMRIGGTREIPVDTRVLAATNRPLQEDVQAGGFRQDLYYRLNVFTLRIPPLRERADDIPLFCRYFLEKYTLEFNKTIERFSDEVVEILQHYQFPGNVRELENIIERAIVLCDGPVLERRHLPRRLRSPRALQYETKTRDHLLPLAELERQYIEDVLSIVGGNKKKAAEVLGIDRTTLWRKLKNQNETS</sequence>
<organism evidence="8 9">
    <name type="scientific">Desulfohalobium retbaense (strain ATCC 49708 / DSM 5692 / JCM 16813 / HR100)</name>
    <dbReference type="NCBI Taxonomy" id="485915"/>
    <lineage>
        <taxon>Bacteria</taxon>
        <taxon>Pseudomonadati</taxon>
        <taxon>Thermodesulfobacteriota</taxon>
        <taxon>Desulfovibrionia</taxon>
        <taxon>Desulfovibrionales</taxon>
        <taxon>Desulfohalobiaceae</taxon>
        <taxon>Desulfohalobium</taxon>
    </lineage>
</organism>
<protein>
    <submittedName>
        <fullName evidence="8">Two component, sigma54 specific, transcriptional regulator, Fis family</fullName>
    </submittedName>
</protein>
<dbReference type="Proteomes" id="UP000001052">
    <property type="component" value="Chromosome"/>
</dbReference>
<evidence type="ECO:0000313" key="8">
    <source>
        <dbReference type="EMBL" id="ACV67993.1"/>
    </source>
</evidence>
<evidence type="ECO:0000256" key="1">
    <source>
        <dbReference type="ARBA" id="ARBA00022741"/>
    </source>
</evidence>
<dbReference type="eggNOG" id="COG2204">
    <property type="taxonomic scope" value="Bacteria"/>
</dbReference>
<dbReference type="SMART" id="SM00382">
    <property type="entry name" value="AAA"/>
    <property type="match status" value="1"/>
</dbReference>
<dbReference type="InterPro" id="IPR002197">
    <property type="entry name" value="HTH_Fis"/>
</dbReference>
<dbReference type="InterPro" id="IPR025944">
    <property type="entry name" value="Sigma_54_int_dom_CS"/>
</dbReference>
<dbReference type="SUPFAM" id="SSF46689">
    <property type="entry name" value="Homeodomain-like"/>
    <property type="match status" value="1"/>
</dbReference>
<evidence type="ECO:0000259" key="7">
    <source>
        <dbReference type="PROSITE" id="PS50110"/>
    </source>
</evidence>
<reference evidence="9" key="1">
    <citation type="submission" date="2009-09" db="EMBL/GenBank/DDBJ databases">
        <title>The complete chromosome of Desulfohalobium retbaense DSM 5692.</title>
        <authorList>
            <consortium name="US DOE Joint Genome Institute (JGI-PGF)"/>
            <person name="Lucas S."/>
            <person name="Copeland A."/>
            <person name="Lapidus A."/>
            <person name="Glavina del Rio T."/>
            <person name="Dalin E."/>
            <person name="Tice H."/>
            <person name="Bruce D."/>
            <person name="Goodwin L."/>
            <person name="Pitluck S."/>
            <person name="Kyrpides N."/>
            <person name="Mavromatis K."/>
            <person name="Ivanova N."/>
            <person name="Mikhailova N."/>
            <person name="Munk A.C."/>
            <person name="Brettin T."/>
            <person name="Detter J.C."/>
            <person name="Han C."/>
            <person name="Tapia R."/>
            <person name="Larimer F."/>
            <person name="Land M."/>
            <person name="Hauser L."/>
            <person name="Markowitz V."/>
            <person name="Cheng J.-F."/>
            <person name="Hugenholtz P."/>
            <person name="Woyke T."/>
            <person name="Wu D."/>
            <person name="Spring S."/>
            <person name="Klenk H.-P."/>
            <person name="Eisen J.A."/>
        </authorList>
    </citation>
    <scope>NUCLEOTIDE SEQUENCE [LARGE SCALE GENOMIC DNA]</scope>
    <source>
        <strain evidence="9">DSM 5692</strain>
    </source>
</reference>
<dbReference type="InterPro" id="IPR011006">
    <property type="entry name" value="CheY-like_superfamily"/>
</dbReference>
<dbReference type="PROSITE" id="PS50045">
    <property type="entry name" value="SIGMA54_INTERACT_4"/>
    <property type="match status" value="1"/>
</dbReference>
<evidence type="ECO:0000259" key="6">
    <source>
        <dbReference type="PROSITE" id="PS50045"/>
    </source>
</evidence>
<proteinExistence type="predicted"/>
<dbReference type="Gene3D" id="1.10.8.60">
    <property type="match status" value="1"/>
</dbReference>
<dbReference type="GO" id="GO:0006355">
    <property type="term" value="P:regulation of DNA-templated transcription"/>
    <property type="evidence" value="ECO:0007669"/>
    <property type="project" value="InterPro"/>
</dbReference>
<dbReference type="Pfam" id="PF02954">
    <property type="entry name" value="HTH_8"/>
    <property type="match status" value="1"/>
</dbReference>
<feature type="domain" description="Response regulatory" evidence="7">
    <location>
        <begin position="5"/>
        <end position="119"/>
    </location>
</feature>
<dbReference type="FunFam" id="3.40.50.300:FF:000006">
    <property type="entry name" value="DNA-binding transcriptional regulator NtrC"/>
    <property type="match status" value="1"/>
</dbReference>
<comment type="caution">
    <text evidence="5">Lacks conserved residue(s) required for the propagation of feature annotation.</text>
</comment>
<dbReference type="HOGENOM" id="CLU_000445_0_6_7"/>
<dbReference type="InterPro" id="IPR002078">
    <property type="entry name" value="Sigma_54_int"/>
</dbReference>
<dbReference type="InterPro" id="IPR025662">
    <property type="entry name" value="Sigma_54_int_dom_ATP-bd_1"/>
</dbReference>
<dbReference type="RefSeq" id="WP_015751151.1">
    <property type="nucleotide sequence ID" value="NC_013223.1"/>
</dbReference>
<evidence type="ECO:0000313" key="9">
    <source>
        <dbReference type="Proteomes" id="UP000001052"/>
    </source>
</evidence>
<dbReference type="Pfam" id="PF25601">
    <property type="entry name" value="AAA_lid_14"/>
    <property type="match status" value="1"/>
</dbReference>
<evidence type="ECO:0000256" key="4">
    <source>
        <dbReference type="ARBA" id="ARBA00023163"/>
    </source>
</evidence>
<name>C8X0P6_DESRD</name>